<proteinExistence type="predicted"/>
<dbReference type="AlphaFoldDB" id="A0A0G3H1F0"/>
<dbReference type="STRING" id="571915.CMUST_14655"/>
<evidence type="ECO:0000256" key="5">
    <source>
        <dbReference type="ARBA" id="ARBA00023136"/>
    </source>
</evidence>
<evidence type="ECO:0000256" key="1">
    <source>
        <dbReference type="ARBA" id="ARBA00004651"/>
    </source>
</evidence>
<keyword evidence="3 6" id="KW-0812">Transmembrane</keyword>
<keyword evidence="9" id="KW-1185">Reference proteome</keyword>
<evidence type="ECO:0000256" key="2">
    <source>
        <dbReference type="ARBA" id="ARBA00022475"/>
    </source>
</evidence>
<name>A0A0G3H1F0_9CORY</name>
<protein>
    <submittedName>
        <fullName evidence="8">Flp pilus assembly protein TadB</fullName>
    </submittedName>
</protein>
<dbReference type="PANTHER" id="PTHR35007:SF4">
    <property type="entry name" value="CONSERVED TRANSMEMBRANE PROTEIN-RELATED"/>
    <property type="match status" value="1"/>
</dbReference>
<evidence type="ECO:0000313" key="8">
    <source>
        <dbReference type="EMBL" id="AKK07224.1"/>
    </source>
</evidence>
<gene>
    <name evidence="8" type="ORF">CMUST_14655</name>
</gene>
<evidence type="ECO:0000313" key="9">
    <source>
        <dbReference type="Proteomes" id="UP000035199"/>
    </source>
</evidence>
<feature type="transmembrane region" description="Helical" evidence="6">
    <location>
        <begin position="236"/>
        <end position="261"/>
    </location>
</feature>
<feature type="domain" description="Type II secretion system protein GspF" evidence="7">
    <location>
        <begin position="112"/>
        <end position="227"/>
    </location>
</feature>
<keyword evidence="2" id="KW-1003">Cell membrane</keyword>
<sequence length="271" mass="28652">MNPITTCSLLFAVAILIATPPPPKHRIAATGVSPWRETFKRLSEAPPAGIALVVAVGVFLTNQLISIPVSLVIACLIGTTTMVVVLRSITAQRVLRTQNEQIVQLLEAAIAELSAGASVINSLKTASEQVDEAHIHADIAVALSHAAIGGAGSWYLCTSKNRHLQQLGCMWDIAEQHGISMTKILRHLHEQINHKMRHDARMRASIQGATVSAIILAALPLLGIGMGYALGVDAPGFLFGGGVGGAILILGMGCECAGVLWSRRIIERATT</sequence>
<dbReference type="PANTHER" id="PTHR35007">
    <property type="entry name" value="INTEGRAL MEMBRANE PROTEIN-RELATED"/>
    <property type="match status" value="1"/>
</dbReference>
<dbReference type="Proteomes" id="UP000035199">
    <property type="component" value="Chromosome"/>
</dbReference>
<dbReference type="Pfam" id="PF00482">
    <property type="entry name" value="T2SSF"/>
    <property type="match status" value="1"/>
</dbReference>
<feature type="transmembrane region" description="Helical" evidence="6">
    <location>
        <begin position="204"/>
        <end position="230"/>
    </location>
</feature>
<dbReference type="EMBL" id="CP011542">
    <property type="protein sequence ID" value="AKK07224.1"/>
    <property type="molecule type" value="Genomic_DNA"/>
</dbReference>
<organism evidence="8 9">
    <name type="scientific">Corynebacterium mustelae</name>
    <dbReference type="NCBI Taxonomy" id="571915"/>
    <lineage>
        <taxon>Bacteria</taxon>
        <taxon>Bacillati</taxon>
        <taxon>Actinomycetota</taxon>
        <taxon>Actinomycetes</taxon>
        <taxon>Mycobacteriales</taxon>
        <taxon>Corynebacteriaceae</taxon>
        <taxon>Corynebacterium</taxon>
    </lineage>
</organism>
<reference evidence="8 9" key="1">
    <citation type="journal article" date="2015" name="Genome Announc.">
        <title>Complete Genome Sequence of the Type Strain Corynebacterium mustelae DSM 45274, Isolated from Various Tissues of a Male Ferret with Lethal Sepsis.</title>
        <authorList>
            <person name="Ruckert C."/>
            <person name="Eimer J."/>
            <person name="Winkler A."/>
            <person name="Tauch A."/>
        </authorList>
    </citation>
    <scope>NUCLEOTIDE SEQUENCE [LARGE SCALE GENOMIC DNA]</scope>
    <source>
        <strain evidence="8 9">DSM 45274</strain>
    </source>
</reference>
<dbReference type="PATRIC" id="fig|571915.4.peg.3150"/>
<keyword evidence="5 6" id="KW-0472">Membrane</keyword>
<dbReference type="InterPro" id="IPR018076">
    <property type="entry name" value="T2SS_GspF_dom"/>
</dbReference>
<evidence type="ECO:0000256" key="6">
    <source>
        <dbReference type="SAM" id="Phobius"/>
    </source>
</evidence>
<dbReference type="OrthoDB" id="4421971at2"/>
<feature type="transmembrane region" description="Helical" evidence="6">
    <location>
        <begin position="50"/>
        <end position="77"/>
    </location>
</feature>
<evidence type="ECO:0000259" key="7">
    <source>
        <dbReference type="Pfam" id="PF00482"/>
    </source>
</evidence>
<dbReference type="KEGG" id="cmv:CMUST_14655"/>
<evidence type="ECO:0000256" key="3">
    <source>
        <dbReference type="ARBA" id="ARBA00022692"/>
    </source>
</evidence>
<keyword evidence="4 6" id="KW-1133">Transmembrane helix</keyword>
<reference evidence="9" key="2">
    <citation type="submission" date="2015-05" db="EMBL/GenBank/DDBJ databases">
        <title>Complete genome sequence of Corynebacterium mustelae DSM 45274, isolated from various tissues of a male ferret with lethal sepsis.</title>
        <authorList>
            <person name="Ruckert C."/>
            <person name="Albersmeier A."/>
            <person name="Winkler A."/>
            <person name="Tauch A."/>
        </authorList>
    </citation>
    <scope>NUCLEOTIDE SEQUENCE [LARGE SCALE GENOMIC DNA]</scope>
    <source>
        <strain evidence="9">DSM 45274</strain>
    </source>
</reference>
<accession>A0A0G3H1F0</accession>
<evidence type="ECO:0000256" key="4">
    <source>
        <dbReference type="ARBA" id="ARBA00022989"/>
    </source>
</evidence>
<comment type="subcellular location">
    <subcellularLocation>
        <location evidence="1">Cell membrane</location>
        <topology evidence="1">Multi-pass membrane protein</topology>
    </subcellularLocation>
</comment>
<dbReference type="GO" id="GO:0005886">
    <property type="term" value="C:plasma membrane"/>
    <property type="evidence" value="ECO:0007669"/>
    <property type="project" value="UniProtKB-SubCell"/>
</dbReference>
<dbReference type="RefSeq" id="WP_052844814.1">
    <property type="nucleotide sequence ID" value="NZ_CP011542.1"/>
</dbReference>